<dbReference type="Proteomes" id="UP001383192">
    <property type="component" value="Unassembled WGS sequence"/>
</dbReference>
<evidence type="ECO:0000313" key="3">
    <source>
        <dbReference type="Proteomes" id="UP001383192"/>
    </source>
</evidence>
<accession>A0AAW0DN08</accession>
<feature type="region of interest" description="Disordered" evidence="1">
    <location>
        <begin position="1"/>
        <end position="36"/>
    </location>
</feature>
<name>A0AAW0DN08_9AGAR</name>
<feature type="compositionally biased region" description="Low complexity" evidence="1">
    <location>
        <begin position="492"/>
        <end position="507"/>
    </location>
</feature>
<feature type="compositionally biased region" description="Acidic residues" evidence="1">
    <location>
        <begin position="307"/>
        <end position="320"/>
    </location>
</feature>
<gene>
    <name evidence="2" type="ORF">VNI00_004269</name>
</gene>
<feature type="compositionally biased region" description="Polar residues" evidence="1">
    <location>
        <begin position="438"/>
        <end position="449"/>
    </location>
</feature>
<dbReference type="EMBL" id="JAYKXP010000011">
    <property type="protein sequence ID" value="KAK7052949.1"/>
    <property type="molecule type" value="Genomic_DNA"/>
</dbReference>
<protein>
    <submittedName>
        <fullName evidence="2">Uncharacterized protein</fullName>
    </submittedName>
</protein>
<feature type="region of interest" description="Disordered" evidence="1">
    <location>
        <begin position="541"/>
        <end position="656"/>
    </location>
</feature>
<feature type="compositionally biased region" description="Basic and acidic residues" evidence="1">
    <location>
        <begin position="459"/>
        <end position="475"/>
    </location>
</feature>
<evidence type="ECO:0000313" key="2">
    <source>
        <dbReference type="EMBL" id="KAK7052949.1"/>
    </source>
</evidence>
<feature type="compositionally biased region" description="Low complexity" evidence="1">
    <location>
        <begin position="623"/>
        <end position="641"/>
    </location>
</feature>
<proteinExistence type="predicted"/>
<reference evidence="2 3" key="1">
    <citation type="submission" date="2024-01" db="EMBL/GenBank/DDBJ databases">
        <title>A draft genome for a cacao thread blight-causing isolate of Paramarasmius palmivorus.</title>
        <authorList>
            <person name="Baruah I.K."/>
            <person name="Bukari Y."/>
            <person name="Amoako-Attah I."/>
            <person name="Meinhardt L.W."/>
            <person name="Bailey B.A."/>
            <person name="Cohen S.P."/>
        </authorList>
    </citation>
    <scope>NUCLEOTIDE SEQUENCE [LARGE SCALE GENOMIC DNA]</scope>
    <source>
        <strain evidence="2 3">GH-12</strain>
    </source>
</reference>
<feature type="region of interest" description="Disordered" evidence="1">
    <location>
        <begin position="307"/>
        <end position="374"/>
    </location>
</feature>
<feature type="region of interest" description="Disordered" evidence="1">
    <location>
        <begin position="408"/>
        <end position="508"/>
    </location>
</feature>
<evidence type="ECO:0000256" key="1">
    <source>
        <dbReference type="SAM" id="MobiDB-lite"/>
    </source>
</evidence>
<sequence length="656" mass="73013">MARPPSPDSGSIFVPSSDIDYGRHGTPENYPDTTSNLPQEVKNVVACLSYLRWRCILTSESMRGNMDNEVIHMLRRATEAPRLRHLAIKWKKSGLNPDTTANLGIMRADLHKAFDSGAFVLIPTAQVLLEMLEYANAAAPPRAFDEAFQLNDNEFWTYAFVPLTFNKERSIFIKNIDYSKAAEHEDWDKFADKPGYTECNQLYEKERKSLRDIKSHMHPFYVVYNAGEKIGKLEGGALQELLVREPDVQYVFRIYRRWMRGWGEGTSQHEEGDAVTDLAGTDDEHELGTVAEVDHESDREFVATENEELEEAQVENEEVNLDMSCSESEAPENEEQKEGIAIREPPASTVTSDTRSTGTSTISSTRRDVLAPKSAATAPATFTLSGTRSASRPIGSTKTIIGTSLEVRPQQHRDSRLPRNITFLRPANSTPKPFDSAATGQDNAQTRSKGPTRIYISDVDVHRELGLARRPELHSHRSYPNPRRNNTSFTLPSTSSNKPSSSKVNQSRSGIDTKFYSLIEPRVSKDKVAKRLQELQDATLENQRKALQRAPPTRIPRSSISEPGPRAKILDDGNGGASDAAQTQVSVRTPPPSRTPVRHTVSEFGGSSVPDPAASGSRLTTVTQTLTRSPRSPPSQSSQSPTKKRKQYSTPPKPWK</sequence>
<feature type="compositionally biased region" description="Low complexity" evidence="1">
    <location>
        <begin position="348"/>
        <end position="364"/>
    </location>
</feature>
<comment type="caution">
    <text evidence="2">The sequence shown here is derived from an EMBL/GenBank/DDBJ whole genome shotgun (WGS) entry which is preliminary data.</text>
</comment>
<dbReference type="AlphaFoldDB" id="A0AAW0DN08"/>
<organism evidence="2 3">
    <name type="scientific">Paramarasmius palmivorus</name>
    <dbReference type="NCBI Taxonomy" id="297713"/>
    <lineage>
        <taxon>Eukaryota</taxon>
        <taxon>Fungi</taxon>
        <taxon>Dikarya</taxon>
        <taxon>Basidiomycota</taxon>
        <taxon>Agaricomycotina</taxon>
        <taxon>Agaricomycetes</taxon>
        <taxon>Agaricomycetidae</taxon>
        <taxon>Agaricales</taxon>
        <taxon>Marasmiineae</taxon>
        <taxon>Marasmiaceae</taxon>
        <taxon>Paramarasmius</taxon>
    </lineage>
</organism>
<keyword evidence="3" id="KW-1185">Reference proteome</keyword>